<reference evidence="1 2" key="1">
    <citation type="submission" date="2018-02" db="EMBL/GenBank/DDBJ databases">
        <title>Draft genome sequences of four Legionella pneumophila clinical strains isolated in Ontario.</title>
        <authorList>
            <person name="Fortuna A."/>
            <person name="Ramnarine R."/>
            <person name="Li A."/>
            <person name="Frantz C."/>
            <person name="Mallo G."/>
        </authorList>
    </citation>
    <scope>NUCLEOTIDE SEQUENCE [LARGE SCALE GENOMIC DNA]</scope>
    <source>
        <strain evidence="1 2">LG61</strain>
    </source>
</reference>
<dbReference type="RefSeq" id="WP_027228443.1">
    <property type="nucleotide sequence ID" value="NZ_CP017601.1"/>
</dbReference>
<organism evidence="1 2">
    <name type="scientific">Legionella pneumophila</name>
    <dbReference type="NCBI Taxonomy" id="446"/>
    <lineage>
        <taxon>Bacteria</taxon>
        <taxon>Pseudomonadati</taxon>
        <taxon>Pseudomonadota</taxon>
        <taxon>Gammaproteobacteria</taxon>
        <taxon>Legionellales</taxon>
        <taxon>Legionellaceae</taxon>
        <taxon>Legionella</taxon>
    </lineage>
</organism>
<name>A0A2S6F4C9_LEGPN</name>
<accession>A0A2S6F4C9</accession>
<sequence length="130" mass="14680">MLTTFLATVIGWYLIIVSLFLLFHTEHAKSAMAEIIAHRGSQLIMAIVTLIIGLLLVVSHNIWVMGWPVVITLFAWLVLLGGLIRFLCPDTAVKVGQSFVDNPMRLKIAAVIFFIIGLFLLFNVYYVYLR</sequence>
<evidence type="ECO:0000313" key="2">
    <source>
        <dbReference type="Proteomes" id="UP000239239"/>
    </source>
</evidence>
<comment type="caution">
    <text evidence="1">The sequence shown here is derived from an EMBL/GenBank/DDBJ whole genome shotgun (WGS) entry which is preliminary data.</text>
</comment>
<dbReference type="EMBL" id="PQWY01000005">
    <property type="protein sequence ID" value="PPK32289.1"/>
    <property type="molecule type" value="Genomic_DNA"/>
</dbReference>
<evidence type="ECO:0000313" key="1">
    <source>
        <dbReference type="EMBL" id="PPK32289.1"/>
    </source>
</evidence>
<dbReference type="AlphaFoldDB" id="A0A2S6F4C9"/>
<proteinExistence type="predicted"/>
<gene>
    <name evidence="1" type="ORF">C3928_03785</name>
</gene>
<protein>
    <submittedName>
        <fullName evidence="1">Uncharacterized protein</fullName>
    </submittedName>
</protein>
<dbReference type="Proteomes" id="UP000239239">
    <property type="component" value="Unassembled WGS sequence"/>
</dbReference>
<dbReference type="OrthoDB" id="572589at2"/>